<evidence type="ECO:0000313" key="4">
    <source>
        <dbReference type="Proteomes" id="UP000815677"/>
    </source>
</evidence>
<dbReference type="Proteomes" id="UP000815677">
    <property type="component" value="Unassembled WGS sequence"/>
</dbReference>
<evidence type="ECO:0000313" key="3">
    <source>
        <dbReference type="EMBL" id="GAT53966.1"/>
    </source>
</evidence>
<dbReference type="Gene3D" id="2.60.40.150">
    <property type="entry name" value="C2 domain"/>
    <property type="match status" value="1"/>
</dbReference>
<feature type="compositionally biased region" description="Low complexity" evidence="1">
    <location>
        <begin position="520"/>
        <end position="551"/>
    </location>
</feature>
<organism evidence="3 4">
    <name type="scientific">Mycena chlorophos</name>
    <name type="common">Agaric fungus</name>
    <name type="synonym">Agaricus chlorophos</name>
    <dbReference type="NCBI Taxonomy" id="658473"/>
    <lineage>
        <taxon>Eukaryota</taxon>
        <taxon>Fungi</taxon>
        <taxon>Dikarya</taxon>
        <taxon>Basidiomycota</taxon>
        <taxon>Agaricomycotina</taxon>
        <taxon>Agaricomycetes</taxon>
        <taxon>Agaricomycetidae</taxon>
        <taxon>Agaricales</taxon>
        <taxon>Marasmiineae</taxon>
        <taxon>Mycenaceae</taxon>
        <taxon>Mycena</taxon>
    </lineage>
</organism>
<protein>
    <submittedName>
        <fullName evidence="3">Calcineurin temperature suppressor Cts1</fullName>
    </submittedName>
</protein>
<feature type="compositionally biased region" description="Low complexity" evidence="1">
    <location>
        <begin position="560"/>
        <end position="569"/>
    </location>
</feature>
<dbReference type="PROSITE" id="PS50004">
    <property type="entry name" value="C2"/>
    <property type="match status" value="1"/>
</dbReference>
<dbReference type="InterPro" id="IPR052981">
    <property type="entry name" value="Ingression_C2_domain"/>
</dbReference>
<evidence type="ECO:0000256" key="1">
    <source>
        <dbReference type="SAM" id="MobiDB-lite"/>
    </source>
</evidence>
<feature type="compositionally biased region" description="Polar residues" evidence="1">
    <location>
        <begin position="570"/>
        <end position="600"/>
    </location>
</feature>
<feature type="compositionally biased region" description="Polar residues" evidence="1">
    <location>
        <begin position="608"/>
        <end position="627"/>
    </location>
</feature>
<gene>
    <name evidence="3" type="ORF">MCHLO_10854</name>
</gene>
<feature type="domain" description="C2" evidence="2">
    <location>
        <begin position="39"/>
        <end position="181"/>
    </location>
</feature>
<name>A0ABQ0LVM9_MYCCL</name>
<feature type="compositionally biased region" description="Pro residues" evidence="1">
    <location>
        <begin position="694"/>
        <end position="715"/>
    </location>
</feature>
<dbReference type="SMART" id="SM00239">
    <property type="entry name" value="C2"/>
    <property type="match status" value="1"/>
</dbReference>
<feature type="compositionally biased region" description="Polar residues" evidence="1">
    <location>
        <begin position="673"/>
        <end position="690"/>
    </location>
</feature>
<dbReference type="EMBL" id="DF848493">
    <property type="protein sequence ID" value="GAT53966.1"/>
    <property type="molecule type" value="Genomic_DNA"/>
</dbReference>
<feature type="compositionally biased region" description="Pro residues" evidence="1">
    <location>
        <begin position="367"/>
        <end position="376"/>
    </location>
</feature>
<feature type="compositionally biased region" description="Polar residues" evidence="1">
    <location>
        <begin position="471"/>
        <end position="480"/>
    </location>
</feature>
<dbReference type="Pfam" id="PF00168">
    <property type="entry name" value="C2"/>
    <property type="match status" value="2"/>
</dbReference>
<dbReference type="SUPFAM" id="SSF49562">
    <property type="entry name" value="C2 domain (Calcium/lipid-binding domain, CaLB)"/>
    <property type="match status" value="1"/>
</dbReference>
<dbReference type="PANTHER" id="PTHR47052">
    <property type="entry name" value="CONSERVED SERINE PROLINE-RICH PROTEIN (AFU_ORTHOLOGUE AFUA_2G01790)"/>
    <property type="match status" value="1"/>
</dbReference>
<reference evidence="3" key="1">
    <citation type="submission" date="2014-09" db="EMBL/GenBank/DDBJ databases">
        <title>Genome sequence of the luminous mushroom Mycena chlorophos for searching fungal bioluminescence genes.</title>
        <authorList>
            <person name="Tanaka Y."/>
            <person name="Kasuga D."/>
            <person name="Oba Y."/>
            <person name="Hase S."/>
            <person name="Sato K."/>
            <person name="Oba Y."/>
            <person name="Sakakibara Y."/>
        </authorList>
    </citation>
    <scope>NUCLEOTIDE SEQUENCE</scope>
</reference>
<feature type="compositionally biased region" description="Pro residues" evidence="1">
    <location>
        <begin position="743"/>
        <end position="753"/>
    </location>
</feature>
<feature type="region of interest" description="Disordered" evidence="1">
    <location>
        <begin position="304"/>
        <end position="761"/>
    </location>
</feature>
<feature type="compositionally biased region" description="Polar residues" evidence="1">
    <location>
        <begin position="260"/>
        <end position="269"/>
    </location>
</feature>
<feature type="compositionally biased region" description="Low complexity" evidence="1">
    <location>
        <begin position="481"/>
        <end position="491"/>
    </location>
</feature>
<dbReference type="PANTHER" id="PTHR47052:SF3">
    <property type="entry name" value="INGRESSION PROTEIN 1"/>
    <property type="match status" value="1"/>
</dbReference>
<feature type="compositionally biased region" description="Polar residues" evidence="1">
    <location>
        <begin position="397"/>
        <end position="413"/>
    </location>
</feature>
<evidence type="ECO:0000259" key="2">
    <source>
        <dbReference type="PROSITE" id="PS50004"/>
    </source>
</evidence>
<feature type="compositionally biased region" description="Polar residues" evidence="1">
    <location>
        <begin position="320"/>
        <end position="333"/>
    </location>
</feature>
<accession>A0ABQ0LVM9</accession>
<feature type="compositionally biased region" description="Pro residues" evidence="1">
    <location>
        <begin position="501"/>
        <end position="519"/>
    </location>
</feature>
<dbReference type="InterPro" id="IPR000008">
    <property type="entry name" value="C2_dom"/>
</dbReference>
<feature type="region of interest" description="Disordered" evidence="1">
    <location>
        <begin position="241"/>
        <end position="291"/>
    </location>
</feature>
<sequence>MNVESNQRFMPSTGGNTLLLLHSTLHDAKGNWHANRRCTQSGACAGSIPVPYSSLCSNTFPINGATVAPRVSAHIGKQDPYCLVSVNGQKQRTKVIKKGGQHPEWDDELRFTMYEEDADTTVGPNGSPPPPPPKDGKRKIQGGTTMNLSCFADDPREPDLIGQADVDLTEVLTKGETDEWFNLANKDKFAGKVYLELTFWSNEPAPEKIQTRPKDYSGPGLFKASEDLQAAADFSPARNQSMYAVHSRRESDATPPGTLHASNSLSQIDYYQPPYDRPQHPQRSRVASVSTLANDLRDLSVGDLGRRRESFPPPQPQQPSSYATFPPSSSFSAYGQHGYEPSIPESSSVYSYDPPVTPPNQSHYATSPPPAAPYRPPYEEATYNVRPPARGPRYSMPPTSSGFMPLSSSTSSGFVPLASHPSEPSGFAPTLPPTPAPPVNYANQPPNSYAPPPTQTPAPGYPPSVPVSSSFHSQQGLPASQSYGYPQYQDPPQVPYNTHLPAPPPPPQGYPLPPSPTHPPVSTLTHSNSLSSSTGSGGSRPLPQQPVHSQSLPPPPPSQYPFSSSASQPNVPGSYSPSHPTASTFHESLSQPNVHGSYSPSHAAVSTFHESVSQPNLHGTYSPSHPTASAFHESYSPSHPGASAFHDGYAPPPPGAYVPPEIASPYGNGVSPRRQSSLPTPPNHVQQPTYVATLPPPPPPLPPSLEYVPPPPPLPANQSQQYYPPGPPPRPPNQLDGWSNAGLPPPPPPPPQHTYPAQSWT</sequence>
<feature type="region of interest" description="Disordered" evidence="1">
    <location>
        <begin position="118"/>
        <end position="142"/>
    </location>
</feature>
<dbReference type="InterPro" id="IPR035892">
    <property type="entry name" value="C2_domain_sf"/>
</dbReference>
<feature type="compositionally biased region" description="Pro residues" evidence="1">
    <location>
        <begin position="448"/>
        <end position="465"/>
    </location>
</feature>
<proteinExistence type="predicted"/>
<keyword evidence="4" id="KW-1185">Reference proteome</keyword>